<name>A0A1V1P4Q7_9BACT</name>
<protein>
    <submittedName>
        <fullName evidence="12">Periplasmic protein TonB</fullName>
    </submittedName>
</protein>
<dbReference type="InterPro" id="IPR003538">
    <property type="entry name" value="TonB"/>
</dbReference>
<evidence type="ECO:0000313" key="12">
    <source>
        <dbReference type="EMBL" id="ETR69800.1"/>
    </source>
</evidence>
<evidence type="ECO:0000256" key="7">
    <source>
        <dbReference type="ARBA" id="ARBA00022927"/>
    </source>
</evidence>
<dbReference type="GO" id="GO:0098797">
    <property type="term" value="C:plasma membrane protein complex"/>
    <property type="evidence" value="ECO:0007669"/>
    <property type="project" value="TreeGrafter"/>
</dbReference>
<evidence type="ECO:0000256" key="10">
    <source>
        <dbReference type="SAM" id="Phobius"/>
    </source>
</evidence>
<keyword evidence="6 10" id="KW-0812">Transmembrane</keyword>
<dbReference type="Pfam" id="PF03544">
    <property type="entry name" value="TonB_C"/>
    <property type="match status" value="1"/>
</dbReference>
<keyword evidence="7" id="KW-0653">Protein transport</keyword>
<dbReference type="PROSITE" id="PS52015">
    <property type="entry name" value="TONB_CTD"/>
    <property type="match status" value="1"/>
</dbReference>
<dbReference type="NCBIfam" id="TIGR01352">
    <property type="entry name" value="tonB_Cterm"/>
    <property type="match status" value="1"/>
</dbReference>
<dbReference type="GO" id="GO:0030288">
    <property type="term" value="C:outer membrane-bounded periplasmic space"/>
    <property type="evidence" value="ECO:0007669"/>
    <property type="project" value="InterPro"/>
</dbReference>
<comment type="subcellular location">
    <subcellularLocation>
        <location evidence="1">Cell inner membrane</location>
        <topology evidence="1">Single-pass membrane protein</topology>
        <orientation evidence="1">Periplasmic side</orientation>
    </subcellularLocation>
</comment>
<comment type="caution">
    <text evidence="12">The sequence shown here is derived from an EMBL/GenBank/DDBJ whole genome shotgun (WGS) entry which is preliminary data.</text>
</comment>
<dbReference type="GO" id="GO:0015031">
    <property type="term" value="P:protein transport"/>
    <property type="evidence" value="ECO:0007669"/>
    <property type="project" value="UniProtKB-KW"/>
</dbReference>
<evidence type="ECO:0000259" key="11">
    <source>
        <dbReference type="PROSITE" id="PS52015"/>
    </source>
</evidence>
<keyword evidence="8 10" id="KW-1133">Transmembrane helix</keyword>
<comment type="similarity">
    <text evidence="2">Belongs to the TonB family.</text>
</comment>
<evidence type="ECO:0000256" key="4">
    <source>
        <dbReference type="ARBA" id="ARBA00022475"/>
    </source>
</evidence>
<dbReference type="PANTHER" id="PTHR33446">
    <property type="entry name" value="PROTEIN TONB-RELATED"/>
    <property type="match status" value="1"/>
</dbReference>
<dbReference type="EMBL" id="ATBP01000556">
    <property type="protein sequence ID" value="ETR69800.1"/>
    <property type="molecule type" value="Genomic_DNA"/>
</dbReference>
<dbReference type="InterPro" id="IPR006260">
    <property type="entry name" value="TonB/TolA_C"/>
</dbReference>
<feature type="transmembrane region" description="Helical" evidence="10">
    <location>
        <begin position="12"/>
        <end position="34"/>
    </location>
</feature>
<keyword evidence="5" id="KW-0997">Cell inner membrane</keyword>
<feature type="domain" description="TonB C-terminal" evidence="11">
    <location>
        <begin position="141"/>
        <end position="232"/>
    </location>
</feature>
<dbReference type="SUPFAM" id="SSF74653">
    <property type="entry name" value="TolA/TonB C-terminal domain"/>
    <property type="match status" value="1"/>
</dbReference>
<dbReference type="GO" id="GO:0015891">
    <property type="term" value="P:siderophore transport"/>
    <property type="evidence" value="ECO:0007669"/>
    <property type="project" value="InterPro"/>
</dbReference>
<accession>A0A1V1P4Q7</accession>
<gene>
    <name evidence="12" type="ORF">OMM_03689</name>
</gene>
<keyword evidence="3" id="KW-0813">Transport</keyword>
<dbReference type="Gene3D" id="3.30.1150.10">
    <property type="match status" value="1"/>
</dbReference>
<dbReference type="GO" id="GO:0031992">
    <property type="term" value="F:energy transducer activity"/>
    <property type="evidence" value="ECO:0007669"/>
    <property type="project" value="InterPro"/>
</dbReference>
<evidence type="ECO:0000313" key="13">
    <source>
        <dbReference type="Proteomes" id="UP000189670"/>
    </source>
</evidence>
<dbReference type="PRINTS" id="PR01374">
    <property type="entry name" value="TONBPROTEIN"/>
</dbReference>
<evidence type="ECO:0000256" key="6">
    <source>
        <dbReference type="ARBA" id="ARBA00022692"/>
    </source>
</evidence>
<reference evidence="13" key="1">
    <citation type="submission" date="2012-11" db="EMBL/GenBank/DDBJ databases">
        <authorList>
            <person name="Lucero-Rivera Y.E."/>
            <person name="Tovar-Ramirez D."/>
        </authorList>
    </citation>
    <scope>NUCLEOTIDE SEQUENCE [LARGE SCALE GENOMIC DNA]</scope>
    <source>
        <strain evidence="13">Araruama</strain>
    </source>
</reference>
<sequence>MDIGYLQSKSINWLLLGLIGISIAIHAVVFYPIIDLFQDKSIRYIEFSLEEKVKPYYRSIPRPRRRHKIPQITDTKAFHVRDQKKMIVNKVPEEFNLPKEFSHSIDAPSVPDVPNMPDIGDSLLTQWQPASEIGTYYTKKEYYEMLKMSIESHKKYPQFAQNRNIEGHVKVEFEIIQGGKVNNIKIVKSSGRKILDRAAMDAIKNASPFPVPPRQLFKLPLKLAIVIVFELT</sequence>
<organism evidence="12 13">
    <name type="scientific">Candidatus Magnetoglobus multicellularis str. Araruama</name>
    <dbReference type="NCBI Taxonomy" id="890399"/>
    <lineage>
        <taxon>Bacteria</taxon>
        <taxon>Pseudomonadati</taxon>
        <taxon>Thermodesulfobacteriota</taxon>
        <taxon>Desulfobacteria</taxon>
        <taxon>Desulfobacterales</taxon>
        <taxon>Desulfobacteraceae</taxon>
        <taxon>Candidatus Magnetoglobus</taxon>
    </lineage>
</organism>
<dbReference type="AlphaFoldDB" id="A0A1V1P4Q7"/>
<proteinExistence type="inferred from homology"/>
<evidence type="ECO:0000256" key="9">
    <source>
        <dbReference type="ARBA" id="ARBA00023136"/>
    </source>
</evidence>
<dbReference type="PANTHER" id="PTHR33446:SF2">
    <property type="entry name" value="PROTEIN TONB"/>
    <property type="match status" value="1"/>
</dbReference>
<keyword evidence="9 10" id="KW-0472">Membrane</keyword>
<dbReference type="GO" id="GO:0055085">
    <property type="term" value="P:transmembrane transport"/>
    <property type="evidence" value="ECO:0007669"/>
    <property type="project" value="InterPro"/>
</dbReference>
<dbReference type="InterPro" id="IPR051045">
    <property type="entry name" value="TonB-dependent_transducer"/>
</dbReference>
<evidence type="ECO:0000256" key="8">
    <source>
        <dbReference type="ARBA" id="ARBA00022989"/>
    </source>
</evidence>
<evidence type="ECO:0000256" key="2">
    <source>
        <dbReference type="ARBA" id="ARBA00006555"/>
    </source>
</evidence>
<evidence type="ECO:0000256" key="3">
    <source>
        <dbReference type="ARBA" id="ARBA00022448"/>
    </source>
</evidence>
<evidence type="ECO:0000256" key="5">
    <source>
        <dbReference type="ARBA" id="ARBA00022519"/>
    </source>
</evidence>
<keyword evidence="4" id="KW-1003">Cell membrane</keyword>
<evidence type="ECO:0000256" key="1">
    <source>
        <dbReference type="ARBA" id="ARBA00004383"/>
    </source>
</evidence>
<dbReference type="InterPro" id="IPR037682">
    <property type="entry name" value="TonB_C"/>
</dbReference>
<dbReference type="Proteomes" id="UP000189670">
    <property type="component" value="Unassembled WGS sequence"/>
</dbReference>